<feature type="transmembrane region" description="Helical" evidence="1">
    <location>
        <begin position="377"/>
        <end position="400"/>
    </location>
</feature>
<keyword evidence="1" id="KW-1133">Transmembrane helix</keyword>
<dbReference type="InterPro" id="IPR006976">
    <property type="entry name" value="VanZ-like"/>
</dbReference>
<evidence type="ECO:0000313" key="4">
    <source>
        <dbReference type="Proteomes" id="UP000319557"/>
    </source>
</evidence>
<evidence type="ECO:0000256" key="1">
    <source>
        <dbReference type="SAM" id="Phobius"/>
    </source>
</evidence>
<feature type="transmembrane region" description="Helical" evidence="1">
    <location>
        <begin position="412"/>
        <end position="433"/>
    </location>
</feature>
<feature type="transmembrane region" description="Helical" evidence="1">
    <location>
        <begin position="47"/>
        <end position="63"/>
    </location>
</feature>
<dbReference type="KEGG" id="ruv:EC9_25160"/>
<feature type="domain" description="VanZ-like" evidence="2">
    <location>
        <begin position="34"/>
        <end position="124"/>
    </location>
</feature>
<keyword evidence="1" id="KW-0812">Transmembrane</keyword>
<dbReference type="PANTHER" id="PTHR28008">
    <property type="entry name" value="DOMAIN PROTEIN, PUTATIVE (AFU_ORTHOLOGUE AFUA_3G10980)-RELATED"/>
    <property type="match status" value="1"/>
</dbReference>
<feature type="transmembrane region" description="Helical" evidence="1">
    <location>
        <begin position="289"/>
        <end position="308"/>
    </location>
</feature>
<organism evidence="3 4">
    <name type="scientific">Rosistilla ulvae</name>
    <dbReference type="NCBI Taxonomy" id="1930277"/>
    <lineage>
        <taxon>Bacteria</taxon>
        <taxon>Pseudomonadati</taxon>
        <taxon>Planctomycetota</taxon>
        <taxon>Planctomycetia</taxon>
        <taxon>Pirellulales</taxon>
        <taxon>Pirellulaceae</taxon>
        <taxon>Rosistilla</taxon>
    </lineage>
</organism>
<feature type="transmembrane region" description="Helical" evidence="1">
    <location>
        <begin position="108"/>
        <end position="130"/>
    </location>
</feature>
<sequence>MFAVLGLIYASIVPLEFQPLSFAEAIKRFPEIPWLNLGVYRRADWVANGLVAFPFGFLLAGAADRDSRTTGRYALALLAIIVFGNALVVAIEFLQLWYPRRTVSQNDIAAGCIGATIGPLAWMFVGRPAVAAWRQVRRLTWDGPSSRRITGWLLLMYLSLLIAYSVLPLDIMFSGNEWQAKWQAGRFAWVPELNLVSIDLQRGTLHLALSLVLSAARMLPVGLLLVVSGWRQRGLALLIGVPILIELLQAPIFTRFTTFADALCGWGGGLLGMVVGLQLEPIARFNDRLAVRVAAVVTALAAVVMAFLGRYERIASDAEVAYAWSQFWTPPFVKYYYTSEFMAGSNLMGKLIAFSILGGALCNAFSRPGQRVSPPRLASCCVSLAIVVGAGVAIEISQIYLVPFYGDAADVLIYAVGAFCGWGFYRSIVTWGLTPDPSSNGSYSRLYQ</sequence>
<feature type="transmembrane region" description="Helical" evidence="1">
    <location>
        <begin position="151"/>
        <end position="173"/>
    </location>
</feature>
<feature type="transmembrane region" description="Helical" evidence="1">
    <location>
        <begin position="259"/>
        <end position="277"/>
    </location>
</feature>
<protein>
    <submittedName>
        <fullName evidence="3">VanZ like family protein</fullName>
    </submittedName>
</protein>
<keyword evidence="1" id="KW-0472">Membrane</keyword>
<evidence type="ECO:0000313" key="3">
    <source>
        <dbReference type="EMBL" id="QDS88326.1"/>
    </source>
</evidence>
<feature type="domain" description="VanZ-like" evidence="2">
    <location>
        <begin position="334"/>
        <end position="426"/>
    </location>
</feature>
<accession>A0A517M0D8</accession>
<keyword evidence="4" id="KW-1185">Reference proteome</keyword>
<reference evidence="3 4" key="1">
    <citation type="submission" date="2019-02" db="EMBL/GenBank/DDBJ databases">
        <title>Deep-cultivation of Planctomycetes and their phenomic and genomic characterization uncovers novel biology.</title>
        <authorList>
            <person name="Wiegand S."/>
            <person name="Jogler M."/>
            <person name="Boedeker C."/>
            <person name="Pinto D."/>
            <person name="Vollmers J."/>
            <person name="Rivas-Marin E."/>
            <person name="Kohn T."/>
            <person name="Peeters S.H."/>
            <person name="Heuer A."/>
            <person name="Rast P."/>
            <person name="Oberbeckmann S."/>
            <person name="Bunk B."/>
            <person name="Jeske O."/>
            <person name="Meyerdierks A."/>
            <person name="Storesund J.E."/>
            <person name="Kallscheuer N."/>
            <person name="Luecker S."/>
            <person name="Lage O.M."/>
            <person name="Pohl T."/>
            <person name="Merkel B.J."/>
            <person name="Hornburger P."/>
            <person name="Mueller R.-W."/>
            <person name="Bruemmer F."/>
            <person name="Labrenz M."/>
            <person name="Spormann A.M."/>
            <person name="Op den Camp H."/>
            <person name="Overmann J."/>
            <person name="Amann R."/>
            <person name="Jetten M.S.M."/>
            <person name="Mascher T."/>
            <person name="Medema M.H."/>
            <person name="Devos D.P."/>
            <person name="Kaster A.-K."/>
            <person name="Ovreas L."/>
            <person name="Rohde M."/>
            <person name="Galperin M.Y."/>
            <person name="Jogler C."/>
        </authorList>
    </citation>
    <scope>NUCLEOTIDE SEQUENCE [LARGE SCALE GENOMIC DNA]</scope>
    <source>
        <strain evidence="3 4">EC9</strain>
    </source>
</reference>
<dbReference type="AlphaFoldDB" id="A0A517M0D8"/>
<feature type="transmembrane region" description="Helical" evidence="1">
    <location>
        <begin position="205"/>
        <end position="227"/>
    </location>
</feature>
<name>A0A517M0D8_9BACT</name>
<dbReference type="Proteomes" id="UP000319557">
    <property type="component" value="Chromosome"/>
</dbReference>
<proteinExistence type="predicted"/>
<dbReference type="EMBL" id="CP036261">
    <property type="protein sequence ID" value="QDS88326.1"/>
    <property type="molecule type" value="Genomic_DNA"/>
</dbReference>
<dbReference type="PANTHER" id="PTHR28008:SF1">
    <property type="entry name" value="DOMAIN PROTEIN, PUTATIVE (AFU_ORTHOLOGUE AFUA_3G10980)-RELATED"/>
    <property type="match status" value="1"/>
</dbReference>
<feature type="transmembrane region" description="Helical" evidence="1">
    <location>
        <begin position="75"/>
        <end position="96"/>
    </location>
</feature>
<gene>
    <name evidence="3" type="ORF">EC9_25160</name>
</gene>
<feature type="transmembrane region" description="Helical" evidence="1">
    <location>
        <begin position="234"/>
        <end position="253"/>
    </location>
</feature>
<dbReference type="Pfam" id="PF04892">
    <property type="entry name" value="VanZ"/>
    <property type="match status" value="2"/>
</dbReference>
<evidence type="ECO:0000259" key="2">
    <source>
        <dbReference type="Pfam" id="PF04892"/>
    </source>
</evidence>
<feature type="transmembrane region" description="Helical" evidence="1">
    <location>
        <begin position="347"/>
        <end position="365"/>
    </location>
</feature>